<dbReference type="EC" id="1.1.1.133" evidence="3 6"/>
<evidence type="ECO:0000256" key="5">
    <source>
        <dbReference type="ARBA" id="ARBA00048200"/>
    </source>
</evidence>
<accession>A0ABU3L0Q8</accession>
<evidence type="ECO:0000313" key="9">
    <source>
        <dbReference type="Proteomes" id="UP001250656"/>
    </source>
</evidence>
<evidence type="ECO:0000256" key="1">
    <source>
        <dbReference type="ARBA" id="ARBA00004781"/>
    </source>
</evidence>
<sequence>MAKGRRKKDERNKKVLILGGSGFLGNAIYKELCNYFDTYGTYWSARRSFEDNQQFFQYDLAEDDVFEILEKVRPQVIISAVRGNFAAQIQAHRHITEYLLQNECVLYFLSSANVFDAYRQYPSYEFDKTLSESVYGRLKIKIENMLLRLPQEKMGILRVPMVFGNASPRIKEIKQFIWDNEPVEVFPKLILNVTSDDKLTQQIHYLVNRNKTGIFHLGSQDLVHHEDFIKEVVERIGNFNPIYKRVYTTNEERYMAVLPKDNKLPRNLQFGYQDVIDHHITR</sequence>
<evidence type="ECO:0000256" key="3">
    <source>
        <dbReference type="ARBA" id="ARBA00012929"/>
    </source>
</evidence>
<dbReference type="InterPro" id="IPR029903">
    <property type="entry name" value="RmlD-like-bd"/>
</dbReference>
<dbReference type="Gene3D" id="3.40.50.720">
    <property type="entry name" value="NAD(P)-binding Rossmann-like Domain"/>
    <property type="match status" value="1"/>
</dbReference>
<name>A0ABU3L0Q8_9FLAO</name>
<evidence type="ECO:0000256" key="4">
    <source>
        <dbReference type="ARBA" id="ARBA00017099"/>
    </source>
</evidence>
<keyword evidence="9" id="KW-1185">Reference proteome</keyword>
<dbReference type="PANTHER" id="PTHR10491:SF4">
    <property type="entry name" value="METHIONINE ADENOSYLTRANSFERASE 2 SUBUNIT BETA"/>
    <property type="match status" value="1"/>
</dbReference>
<reference evidence="8 9" key="1">
    <citation type="submission" date="2023-09" db="EMBL/GenBank/DDBJ databases">
        <title>Novel taxa isolated from Blanes Bay.</title>
        <authorList>
            <person name="Rey-Velasco X."/>
            <person name="Lucena T."/>
        </authorList>
    </citation>
    <scope>NUCLEOTIDE SEQUENCE [LARGE SCALE GENOMIC DNA]</scope>
    <source>
        <strain evidence="8 9">S334</strain>
    </source>
</reference>
<dbReference type="InterPro" id="IPR005913">
    <property type="entry name" value="dTDP_dehydrorham_reduct"/>
</dbReference>
<gene>
    <name evidence="8" type="ORF">RQM65_00695</name>
</gene>
<keyword evidence="6" id="KW-0521">NADP</keyword>
<comment type="similarity">
    <text evidence="2 6">Belongs to the dTDP-4-dehydrorhamnose reductase family.</text>
</comment>
<comment type="catalytic activity">
    <reaction evidence="5">
        <text>dTDP-beta-L-rhamnose + NADP(+) = dTDP-4-dehydro-beta-L-rhamnose + NADPH + H(+)</text>
        <dbReference type="Rhea" id="RHEA:21796"/>
        <dbReference type="ChEBI" id="CHEBI:15378"/>
        <dbReference type="ChEBI" id="CHEBI:57510"/>
        <dbReference type="ChEBI" id="CHEBI:57783"/>
        <dbReference type="ChEBI" id="CHEBI:58349"/>
        <dbReference type="ChEBI" id="CHEBI:62830"/>
        <dbReference type="EC" id="1.1.1.133"/>
    </reaction>
</comment>
<dbReference type="RefSeq" id="WP_314011999.1">
    <property type="nucleotide sequence ID" value="NZ_JAVTTP010000001.1"/>
</dbReference>
<dbReference type="PANTHER" id="PTHR10491">
    <property type="entry name" value="DTDP-4-DEHYDRORHAMNOSE REDUCTASE"/>
    <property type="match status" value="1"/>
</dbReference>
<dbReference type="Pfam" id="PF04321">
    <property type="entry name" value="RmlD_sub_bind"/>
    <property type="match status" value="1"/>
</dbReference>
<evidence type="ECO:0000313" key="8">
    <source>
        <dbReference type="EMBL" id="MDT7827178.1"/>
    </source>
</evidence>
<organism evidence="8 9">
    <name type="scientific">Pricia mediterranea</name>
    <dbReference type="NCBI Taxonomy" id="3076079"/>
    <lineage>
        <taxon>Bacteria</taxon>
        <taxon>Pseudomonadati</taxon>
        <taxon>Bacteroidota</taxon>
        <taxon>Flavobacteriia</taxon>
        <taxon>Flavobacteriales</taxon>
        <taxon>Flavobacteriaceae</taxon>
        <taxon>Pricia</taxon>
    </lineage>
</organism>
<dbReference type="Proteomes" id="UP001250656">
    <property type="component" value="Unassembled WGS sequence"/>
</dbReference>
<evidence type="ECO:0000256" key="6">
    <source>
        <dbReference type="RuleBase" id="RU364082"/>
    </source>
</evidence>
<dbReference type="SUPFAM" id="SSF51735">
    <property type="entry name" value="NAD(P)-binding Rossmann-fold domains"/>
    <property type="match status" value="1"/>
</dbReference>
<keyword evidence="6" id="KW-0560">Oxidoreductase</keyword>
<comment type="caution">
    <text evidence="8">The sequence shown here is derived from an EMBL/GenBank/DDBJ whole genome shotgun (WGS) entry which is preliminary data.</text>
</comment>
<protein>
    <recommendedName>
        <fullName evidence="4 6">dTDP-4-dehydrorhamnose reductase</fullName>
        <ecNumber evidence="3 6">1.1.1.133</ecNumber>
    </recommendedName>
</protein>
<evidence type="ECO:0000259" key="7">
    <source>
        <dbReference type="Pfam" id="PF04321"/>
    </source>
</evidence>
<feature type="domain" description="RmlD-like substrate binding" evidence="7">
    <location>
        <begin position="14"/>
        <end position="254"/>
    </location>
</feature>
<comment type="function">
    <text evidence="6">Catalyzes the reduction of dTDP-6-deoxy-L-lyxo-4-hexulose to yield dTDP-L-rhamnose.</text>
</comment>
<evidence type="ECO:0000256" key="2">
    <source>
        <dbReference type="ARBA" id="ARBA00010944"/>
    </source>
</evidence>
<proteinExistence type="inferred from homology"/>
<dbReference type="EMBL" id="JAVTTP010000001">
    <property type="protein sequence ID" value="MDT7827178.1"/>
    <property type="molecule type" value="Genomic_DNA"/>
</dbReference>
<dbReference type="InterPro" id="IPR036291">
    <property type="entry name" value="NAD(P)-bd_dom_sf"/>
</dbReference>
<comment type="pathway">
    <text evidence="1 6">Carbohydrate biosynthesis; dTDP-L-rhamnose biosynthesis.</text>
</comment>